<dbReference type="InterPro" id="IPR000073">
    <property type="entry name" value="AB_hydrolase_1"/>
</dbReference>
<feature type="domain" description="AB hydrolase-1" evidence="1">
    <location>
        <begin position="12"/>
        <end position="225"/>
    </location>
</feature>
<dbReference type="InterPro" id="IPR029058">
    <property type="entry name" value="AB_hydrolase_fold"/>
</dbReference>
<dbReference type="PANTHER" id="PTHR37017:SF11">
    <property type="entry name" value="ESTERASE_LIPASE_THIOESTERASE DOMAIN-CONTAINING PROTEIN"/>
    <property type="match status" value="1"/>
</dbReference>
<dbReference type="Proteomes" id="UP000695562">
    <property type="component" value="Unassembled WGS sequence"/>
</dbReference>
<accession>A0A8J4PQY1</accession>
<dbReference type="EMBL" id="AJWJ01000360">
    <property type="protein sequence ID" value="KAF2071587.1"/>
    <property type="molecule type" value="Genomic_DNA"/>
</dbReference>
<protein>
    <recommendedName>
        <fullName evidence="1">AB hydrolase-1 domain-containing protein</fullName>
    </recommendedName>
</protein>
<dbReference type="OrthoDB" id="1263307at2759"/>
<gene>
    <name evidence="2" type="ORF">CYY_007096</name>
</gene>
<reference evidence="2" key="1">
    <citation type="submission" date="2020-01" db="EMBL/GenBank/DDBJ databases">
        <title>Development of genomics and gene disruption for Polysphondylium violaceum indicates a role for the polyketide synthase stlB in stalk morphogenesis.</title>
        <authorList>
            <person name="Narita B."/>
            <person name="Kawabe Y."/>
            <person name="Kin K."/>
            <person name="Saito T."/>
            <person name="Gibbs R."/>
            <person name="Kuspa A."/>
            <person name="Muzny D."/>
            <person name="Queller D."/>
            <person name="Richards S."/>
            <person name="Strassman J."/>
            <person name="Sucgang R."/>
            <person name="Worley K."/>
            <person name="Schaap P."/>
        </authorList>
    </citation>
    <scope>NUCLEOTIDE SEQUENCE</scope>
    <source>
        <strain evidence="2">QSvi11</strain>
    </source>
</reference>
<evidence type="ECO:0000313" key="2">
    <source>
        <dbReference type="EMBL" id="KAF2071587.1"/>
    </source>
</evidence>
<dbReference type="InterPro" id="IPR052897">
    <property type="entry name" value="Sec-Metab_Biosynth_Hydrolase"/>
</dbReference>
<dbReference type="Gene3D" id="3.40.50.1820">
    <property type="entry name" value="alpha/beta hydrolase"/>
    <property type="match status" value="1"/>
</dbReference>
<dbReference type="AlphaFoldDB" id="A0A8J4PQY1"/>
<proteinExistence type="predicted"/>
<dbReference type="Pfam" id="PF12697">
    <property type="entry name" value="Abhydrolase_6"/>
    <property type="match status" value="1"/>
</dbReference>
<organism evidence="2 3">
    <name type="scientific">Polysphondylium violaceum</name>
    <dbReference type="NCBI Taxonomy" id="133409"/>
    <lineage>
        <taxon>Eukaryota</taxon>
        <taxon>Amoebozoa</taxon>
        <taxon>Evosea</taxon>
        <taxon>Eumycetozoa</taxon>
        <taxon>Dictyostelia</taxon>
        <taxon>Dictyosteliales</taxon>
        <taxon>Dictyosteliaceae</taxon>
        <taxon>Polysphondylium</taxon>
    </lineage>
</organism>
<name>A0A8J4PQY1_9MYCE</name>
<evidence type="ECO:0000259" key="1">
    <source>
        <dbReference type="Pfam" id="PF12697"/>
    </source>
</evidence>
<evidence type="ECO:0000313" key="3">
    <source>
        <dbReference type="Proteomes" id="UP000695562"/>
    </source>
</evidence>
<comment type="caution">
    <text evidence="2">The sequence shown here is derived from an EMBL/GenBank/DDBJ whole genome shotgun (WGS) entry which is preliminary data.</text>
</comment>
<keyword evidence="3" id="KW-1185">Reference proteome</keyword>
<sequence length="236" mass="26206">MEPIINKEKLTIVLCHGSWTGALVWQSVIPLLVKEGYKVVAADYPTRKFSEDVEYAKNLISNQEGNVLLVGYSYGGAVATEAGNHEKVVGIVYICGFALDTNESLGSVLNKREDLAKDGRVLDSQGFLWVKHEDFHRNICPDISKEDALAMSVCQKPLHLDVVLNEMGPNPAWKTKPCYYQVSNNDRMIPKETQLEIVANIKPKKTIHLDANHATISSHPKEVSDFILDAAVAFNN</sequence>
<dbReference type="PANTHER" id="PTHR37017">
    <property type="entry name" value="AB HYDROLASE-1 DOMAIN-CONTAINING PROTEIN-RELATED"/>
    <property type="match status" value="1"/>
</dbReference>
<dbReference type="SUPFAM" id="SSF53474">
    <property type="entry name" value="alpha/beta-Hydrolases"/>
    <property type="match status" value="1"/>
</dbReference>